<proteinExistence type="inferred from homology"/>
<name>E4KNS3_9LACT</name>
<keyword evidence="5" id="KW-1185">Reference proteome</keyword>
<evidence type="ECO:0000313" key="4">
    <source>
        <dbReference type="EMBL" id="EFR31260.1"/>
    </source>
</evidence>
<accession>E4KNS3</accession>
<dbReference type="CDD" id="cd03036">
    <property type="entry name" value="ArsC_like"/>
    <property type="match status" value="1"/>
</dbReference>
<dbReference type="PANTHER" id="PTHR30041">
    <property type="entry name" value="ARSENATE REDUCTASE"/>
    <property type="match status" value="1"/>
</dbReference>
<keyword evidence="1" id="KW-1015">Disulfide bond</keyword>
<dbReference type="AlphaFoldDB" id="E4KNS3"/>
<dbReference type="Pfam" id="PF03960">
    <property type="entry name" value="ArsC"/>
    <property type="match status" value="1"/>
</dbReference>
<protein>
    <submittedName>
        <fullName evidence="4">Transcriptional regulator, Spx/MgsR family</fullName>
    </submittedName>
</protein>
<dbReference type="STRING" id="908337.HMPREF9257_1204"/>
<evidence type="ECO:0000256" key="3">
    <source>
        <dbReference type="PROSITE-ProRule" id="PRU01282"/>
    </source>
</evidence>
<comment type="caution">
    <text evidence="4">The sequence shown here is derived from an EMBL/GenBank/DDBJ whole genome shotgun (WGS) entry which is preliminary data.</text>
</comment>
<dbReference type="OrthoDB" id="9794155at2"/>
<dbReference type="EMBL" id="AENN01000015">
    <property type="protein sequence ID" value="EFR31260.1"/>
    <property type="molecule type" value="Genomic_DNA"/>
</dbReference>
<dbReference type="SUPFAM" id="SSF52833">
    <property type="entry name" value="Thioredoxin-like"/>
    <property type="match status" value="1"/>
</dbReference>
<dbReference type="PROSITE" id="PS51354">
    <property type="entry name" value="GLUTAREDOXIN_2"/>
    <property type="match status" value="1"/>
</dbReference>
<comment type="similarity">
    <text evidence="3">Belongs to the ArsC family.</text>
</comment>
<keyword evidence="2" id="KW-0676">Redox-active center</keyword>
<evidence type="ECO:0000256" key="2">
    <source>
        <dbReference type="ARBA" id="ARBA00023284"/>
    </source>
</evidence>
<reference evidence="4 5" key="1">
    <citation type="submission" date="2010-10" db="EMBL/GenBank/DDBJ databases">
        <authorList>
            <person name="Durkin A.S."/>
            <person name="Madupu R."/>
            <person name="Torralba M."/>
            <person name="Gillis M."/>
            <person name="Methe B."/>
            <person name="Sutton G."/>
            <person name="Nelson K.E."/>
        </authorList>
    </citation>
    <scope>NUCLEOTIDE SEQUENCE [LARGE SCALE GENOMIC DNA]</scope>
    <source>
        <strain evidence="4 5">ACS-139-V-Col8</strain>
    </source>
</reference>
<dbReference type="PROSITE" id="PS51353">
    <property type="entry name" value="ARSC"/>
    <property type="match status" value="1"/>
</dbReference>
<dbReference type="PANTHER" id="PTHR30041:SF8">
    <property type="entry name" value="PROTEIN YFFB"/>
    <property type="match status" value="1"/>
</dbReference>
<dbReference type="Gene3D" id="3.40.30.10">
    <property type="entry name" value="Glutaredoxin"/>
    <property type="match status" value="1"/>
</dbReference>
<organism evidence="4 5">
    <name type="scientific">Eremococcus coleocola ACS-139-V-Col8</name>
    <dbReference type="NCBI Taxonomy" id="908337"/>
    <lineage>
        <taxon>Bacteria</taxon>
        <taxon>Bacillati</taxon>
        <taxon>Bacillota</taxon>
        <taxon>Bacilli</taxon>
        <taxon>Lactobacillales</taxon>
        <taxon>Aerococcaceae</taxon>
        <taxon>Eremococcus</taxon>
    </lineage>
</organism>
<dbReference type="InterPro" id="IPR036249">
    <property type="entry name" value="Thioredoxin-like_sf"/>
</dbReference>
<dbReference type="eggNOG" id="COG1393">
    <property type="taxonomic scope" value="Bacteria"/>
</dbReference>
<dbReference type="InterPro" id="IPR006660">
    <property type="entry name" value="Arsenate_reductase-like"/>
</dbReference>
<evidence type="ECO:0000256" key="1">
    <source>
        <dbReference type="ARBA" id="ARBA00023157"/>
    </source>
</evidence>
<gene>
    <name evidence="4" type="ORF">HMPREF9257_1204</name>
</gene>
<dbReference type="RefSeq" id="WP_006418463.1">
    <property type="nucleotide sequence ID" value="NZ_AENN01000015.1"/>
</dbReference>
<dbReference type="NCBIfam" id="TIGR01617">
    <property type="entry name" value="arsC_related"/>
    <property type="match status" value="1"/>
</dbReference>
<dbReference type="Proteomes" id="UP000005990">
    <property type="component" value="Unassembled WGS sequence"/>
</dbReference>
<sequence>MQFIHLPQCSTCKRAEKWLLENNIGFESRHILEDTPRPEELKEWYLVSGVPIKRFFNTSGNKYKELGLKDKLNTLSLDQQIELLASDGMLIKRPILVEKDQILIGFKVDQWQANFDK</sequence>
<dbReference type="InterPro" id="IPR006504">
    <property type="entry name" value="Tscrpt_reg_Spx/MgsR"/>
</dbReference>
<evidence type="ECO:0000313" key="5">
    <source>
        <dbReference type="Proteomes" id="UP000005990"/>
    </source>
</evidence>